<evidence type="ECO:0008006" key="2">
    <source>
        <dbReference type="Google" id="ProtNLM"/>
    </source>
</evidence>
<dbReference type="EMBL" id="CADCVK010000237">
    <property type="protein sequence ID" value="CAA9481589.1"/>
    <property type="molecule type" value="Genomic_DNA"/>
</dbReference>
<proteinExistence type="predicted"/>
<reference evidence="1" key="1">
    <citation type="submission" date="2020-02" db="EMBL/GenBank/DDBJ databases">
        <authorList>
            <person name="Meier V. D."/>
        </authorList>
    </citation>
    <scope>NUCLEOTIDE SEQUENCE</scope>
    <source>
        <strain evidence="1">AVDCRST_MAG12</strain>
    </source>
</reference>
<sequence>MIRRHADLGIGLADASNVVLANRHGTLDILTLDERHFRVLRGLRGRPFRLLSADAE</sequence>
<dbReference type="SUPFAM" id="SSF88723">
    <property type="entry name" value="PIN domain-like"/>
    <property type="match status" value="1"/>
</dbReference>
<name>A0A6J4RTC6_9ACTN</name>
<gene>
    <name evidence="1" type="ORF">AVDCRST_MAG12-1537</name>
</gene>
<accession>A0A6J4RTC6</accession>
<protein>
    <recommendedName>
        <fullName evidence="2">PIN domain-containing protein</fullName>
    </recommendedName>
</protein>
<dbReference type="Gene3D" id="3.40.50.1010">
    <property type="entry name" value="5'-nuclease"/>
    <property type="match status" value="1"/>
</dbReference>
<organism evidence="1">
    <name type="scientific">uncultured Rubrobacteraceae bacterium</name>
    <dbReference type="NCBI Taxonomy" id="349277"/>
    <lineage>
        <taxon>Bacteria</taxon>
        <taxon>Bacillati</taxon>
        <taxon>Actinomycetota</taxon>
        <taxon>Rubrobacteria</taxon>
        <taxon>Rubrobacterales</taxon>
        <taxon>Rubrobacteraceae</taxon>
        <taxon>environmental samples</taxon>
    </lineage>
</organism>
<evidence type="ECO:0000313" key="1">
    <source>
        <dbReference type="EMBL" id="CAA9481589.1"/>
    </source>
</evidence>
<dbReference type="InterPro" id="IPR029060">
    <property type="entry name" value="PIN-like_dom_sf"/>
</dbReference>
<dbReference type="AlphaFoldDB" id="A0A6J4RTC6"/>